<accession>W0LAP4</accession>
<gene>
    <name evidence="1" type="ORF">Z042_05095</name>
</gene>
<reference evidence="1 2" key="1">
    <citation type="submission" date="2014-01" db="EMBL/GenBank/DDBJ databases">
        <title>Isolation of Serratia multitudinisentens RB-25 from Ex-Landfill site.</title>
        <authorList>
            <person name="Robson E.H.J."/>
        </authorList>
    </citation>
    <scope>NUCLEOTIDE SEQUENCE [LARGE SCALE GENOMIC DNA]</scope>
    <source>
        <strain evidence="1 2">RB-25</strain>
    </source>
</reference>
<name>W0LAP4_9GAMM</name>
<sequence>MLFYNNNEYGVMMKIRGLLAGFLSLFSVGVAAHPHSFIDMNTTFVVKNQKLVGLKMIWVMDEITSADLLYDAENAQNDTEVWKKLAAEVMANVLGQHYFTDIYRDGKPIKYLNLPTEYHLSRQGHQAVLEFVLPLAEPQALAGKPFEISTYDPTYFVDMTYQDKTALHLPAEIAKHCQFSLVTPQPDVSLQAYALSLDKNDSPGEDMALGQQFAQRVTLQCQ</sequence>
<dbReference type="InterPro" id="IPR010412">
    <property type="entry name" value="DUF1007"/>
</dbReference>
<dbReference type="HOGENOM" id="CLU_088941_2_0_6"/>
<dbReference type="AlphaFoldDB" id="W0LAP4"/>
<dbReference type="InterPro" id="IPR016537">
    <property type="entry name" value="UCP008159_ABC"/>
</dbReference>
<dbReference type="EMBL" id="CP007044">
    <property type="protein sequence ID" value="AHG19050.1"/>
    <property type="molecule type" value="Genomic_DNA"/>
</dbReference>
<keyword evidence="2" id="KW-1185">Reference proteome</keyword>
<organism evidence="1 2">
    <name type="scientific">Chania multitudinisentens RB-25</name>
    <dbReference type="NCBI Taxonomy" id="1441930"/>
    <lineage>
        <taxon>Bacteria</taxon>
        <taxon>Pseudomonadati</taxon>
        <taxon>Pseudomonadota</taxon>
        <taxon>Gammaproteobacteria</taxon>
        <taxon>Enterobacterales</taxon>
        <taxon>Yersiniaceae</taxon>
        <taxon>Chania</taxon>
    </lineage>
</organism>
<dbReference type="OrthoDB" id="5781652at2"/>
<dbReference type="Pfam" id="PF06226">
    <property type="entry name" value="DUF1007"/>
    <property type="match status" value="1"/>
</dbReference>
<dbReference type="eggNOG" id="COG3683">
    <property type="taxonomic scope" value="Bacteria"/>
</dbReference>
<protein>
    <submittedName>
        <fullName evidence="1">Membrane protein</fullName>
    </submittedName>
</protein>
<evidence type="ECO:0000313" key="2">
    <source>
        <dbReference type="Proteomes" id="UP000019030"/>
    </source>
</evidence>
<proteinExistence type="predicted"/>
<dbReference type="Proteomes" id="UP000019030">
    <property type="component" value="Chromosome"/>
</dbReference>
<dbReference type="PIRSF" id="PIRSF008159">
    <property type="entry name" value="UCP008159_ABC"/>
    <property type="match status" value="1"/>
</dbReference>
<dbReference type="PATRIC" id="fig|1441930.4.peg.1018"/>
<dbReference type="KEGG" id="sfo:Z042_05095"/>
<evidence type="ECO:0000313" key="1">
    <source>
        <dbReference type="EMBL" id="AHG19050.1"/>
    </source>
</evidence>
<dbReference type="STRING" id="1441930.Z042_05095"/>
<reference evidence="1 2" key="2">
    <citation type="submission" date="2015-03" db="EMBL/GenBank/DDBJ databases">
        <authorList>
            <person name="Chan K.-G."/>
        </authorList>
    </citation>
    <scope>NUCLEOTIDE SEQUENCE [LARGE SCALE GENOMIC DNA]</scope>
    <source>
        <strain evidence="1 2">RB-25</strain>
    </source>
</reference>